<dbReference type="Proteomes" id="UP001159363">
    <property type="component" value="Chromosome 3"/>
</dbReference>
<keyword evidence="2" id="KW-1185">Reference proteome</keyword>
<sequence length="267" mass="30516">MEGILEIQPISMDHQLAVIFTKPLHKPRFFIPNITTVHTWCWAHKLNLVGNVWALKLTDLNNCVVQTKHLFLNTLTRKHVYIQFLTEKYNNETKKPKYFPIPVSIVVNYFKALNPSEVQQIHCQAVMLSGQCSKRCNLLLCLESNQTPQAYTFGSKLSDPCKSLFYLKMAPSLRKLQPNFLSFQSRVSLEKLHQLIDLDAGKDFISSLGQLFDPSNVVQSDLGHNDVCKLMNKLPLLRELPSSQMVNHILHSGKGFVAYVKMAKTMM</sequence>
<accession>A0ABQ9HXZ7</accession>
<evidence type="ECO:0000313" key="1">
    <source>
        <dbReference type="EMBL" id="KAJ8889256.1"/>
    </source>
</evidence>
<gene>
    <name evidence="1" type="ORF">PR048_008754</name>
</gene>
<evidence type="ECO:0000313" key="2">
    <source>
        <dbReference type="Proteomes" id="UP001159363"/>
    </source>
</evidence>
<reference evidence="1 2" key="1">
    <citation type="submission" date="2023-02" db="EMBL/GenBank/DDBJ databases">
        <title>LHISI_Scaffold_Assembly.</title>
        <authorList>
            <person name="Stuart O.P."/>
            <person name="Cleave R."/>
            <person name="Magrath M.J.L."/>
            <person name="Mikheyev A.S."/>
        </authorList>
    </citation>
    <scope>NUCLEOTIDE SEQUENCE [LARGE SCALE GENOMIC DNA]</scope>
    <source>
        <strain evidence="1">Daus_M_001</strain>
        <tissue evidence="1">Leg muscle</tissue>
    </source>
</reference>
<organism evidence="1 2">
    <name type="scientific">Dryococelus australis</name>
    <dbReference type="NCBI Taxonomy" id="614101"/>
    <lineage>
        <taxon>Eukaryota</taxon>
        <taxon>Metazoa</taxon>
        <taxon>Ecdysozoa</taxon>
        <taxon>Arthropoda</taxon>
        <taxon>Hexapoda</taxon>
        <taxon>Insecta</taxon>
        <taxon>Pterygota</taxon>
        <taxon>Neoptera</taxon>
        <taxon>Polyneoptera</taxon>
        <taxon>Phasmatodea</taxon>
        <taxon>Verophasmatodea</taxon>
        <taxon>Anareolatae</taxon>
        <taxon>Phasmatidae</taxon>
        <taxon>Eurycanthinae</taxon>
        <taxon>Dryococelus</taxon>
    </lineage>
</organism>
<protein>
    <submittedName>
        <fullName evidence="1">Uncharacterized protein</fullName>
    </submittedName>
</protein>
<proteinExistence type="predicted"/>
<name>A0ABQ9HXZ7_9NEOP</name>
<dbReference type="EMBL" id="JARBHB010000003">
    <property type="protein sequence ID" value="KAJ8889256.1"/>
    <property type="molecule type" value="Genomic_DNA"/>
</dbReference>
<comment type="caution">
    <text evidence="1">The sequence shown here is derived from an EMBL/GenBank/DDBJ whole genome shotgun (WGS) entry which is preliminary data.</text>
</comment>